<dbReference type="Gene3D" id="3.40.50.10260">
    <property type="entry name" value="YjeF N-terminal domain"/>
    <property type="match status" value="1"/>
</dbReference>
<evidence type="ECO:0000256" key="4">
    <source>
        <dbReference type="ARBA" id="ARBA00009524"/>
    </source>
</evidence>
<dbReference type="Pfam" id="PF03853">
    <property type="entry name" value="YjeF_N"/>
    <property type="match status" value="1"/>
</dbReference>
<evidence type="ECO:0000256" key="9">
    <source>
        <dbReference type="ARBA" id="ARBA00022958"/>
    </source>
</evidence>
<gene>
    <name evidence="18" type="primary">nnrE</name>
    <name evidence="17" type="synonym">nnrD</name>
    <name evidence="22" type="ORF">SAMN04489859_10637</name>
</gene>
<keyword evidence="23" id="KW-1185">Reference proteome</keyword>
<feature type="binding site" evidence="18">
    <location>
        <position position="62"/>
    </location>
    <ligand>
        <name>K(+)</name>
        <dbReference type="ChEBI" id="CHEBI:29103"/>
    </ligand>
</feature>
<keyword evidence="11 18" id="KW-0413">Isomerase</keyword>
<keyword evidence="10 17" id="KW-0520">NAD</keyword>
<dbReference type="Gene3D" id="3.40.1190.20">
    <property type="match status" value="1"/>
</dbReference>
<evidence type="ECO:0000256" key="10">
    <source>
        <dbReference type="ARBA" id="ARBA00023027"/>
    </source>
</evidence>
<dbReference type="EC" id="4.2.1.136" evidence="19"/>
<dbReference type="GO" id="GO:0046496">
    <property type="term" value="P:nicotinamide nucleotide metabolic process"/>
    <property type="evidence" value="ECO:0007669"/>
    <property type="project" value="UniProtKB-UniRule"/>
</dbReference>
<evidence type="ECO:0000256" key="3">
    <source>
        <dbReference type="ARBA" id="ARBA00006001"/>
    </source>
</evidence>
<evidence type="ECO:0000256" key="7">
    <source>
        <dbReference type="ARBA" id="ARBA00022840"/>
    </source>
</evidence>
<feature type="binding site" evidence="18">
    <location>
        <position position="159"/>
    </location>
    <ligand>
        <name>(6S)-NADPHX</name>
        <dbReference type="ChEBI" id="CHEBI:64076"/>
    </ligand>
</feature>
<evidence type="ECO:0000259" key="20">
    <source>
        <dbReference type="PROSITE" id="PS51383"/>
    </source>
</evidence>
<keyword evidence="22" id="KW-0418">Kinase</keyword>
<evidence type="ECO:0000256" key="13">
    <source>
        <dbReference type="ARBA" id="ARBA00023268"/>
    </source>
</evidence>
<evidence type="ECO:0000256" key="16">
    <source>
        <dbReference type="ARBA" id="ARBA00049209"/>
    </source>
</evidence>
<evidence type="ECO:0000256" key="11">
    <source>
        <dbReference type="ARBA" id="ARBA00023235"/>
    </source>
</evidence>
<evidence type="ECO:0000256" key="15">
    <source>
        <dbReference type="ARBA" id="ARBA00048238"/>
    </source>
</evidence>
<comment type="catalytic activity">
    <reaction evidence="15 17 19">
        <text>(6S)-NADHX + ADP = AMP + phosphate + NADH + H(+)</text>
        <dbReference type="Rhea" id="RHEA:32223"/>
        <dbReference type="ChEBI" id="CHEBI:15378"/>
        <dbReference type="ChEBI" id="CHEBI:43474"/>
        <dbReference type="ChEBI" id="CHEBI:57945"/>
        <dbReference type="ChEBI" id="CHEBI:64074"/>
        <dbReference type="ChEBI" id="CHEBI:456215"/>
        <dbReference type="ChEBI" id="CHEBI:456216"/>
        <dbReference type="EC" id="4.2.1.136"/>
    </reaction>
</comment>
<dbReference type="PIRSF" id="PIRSF017184">
    <property type="entry name" value="Nnr"/>
    <property type="match status" value="1"/>
</dbReference>
<dbReference type="InterPro" id="IPR036652">
    <property type="entry name" value="YjeF_N_dom_sf"/>
</dbReference>
<dbReference type="PROSITE" id="PS01050">
    <property type="entry name" value="YJEF_C_2"/>
    <property type="match status" value="1"/>
</dbReference>
<protein>
    <recommendedName>
        <fullName evidence="19">Bifunctional NAD(P)H-hydrate repair enzyme</fullName>
    </recommendedName>
    <alternativeName>
        <fullName evidence="19">Nicotinamide nucleotide repair protein</fullName>
    </alternativeName>
    <domain>
        <recommendedName>
            <fullName evidence="19">ADP-dependent (S)-NAD(P)H-hydrate dehydratase</fullName>
            <ecNumber evidence="19">4.2.1.136</ecNumber>
        </recommendedName>
        <alternativeName>
            <fullName evidence="19">ADP-dependent NAD(P)HX dehydratase</fullName>
        </alternativeName>
    </domain>
    <domain>
        <recommendedName>
            <fullName evidence="19">NAD(P)H-hydrate epimerase</fullName>
            <ecNumber evidence="19">5.1.99.6</ecNumber>
        </recommendedName>
    </domain>
</protein>
<dbReference type="HAMAP" id="MF_01965">
    <property type="entry name" value="NADHX_dehydratase"/>
    <property type="match status" value="1"/>
</dbReference>
<comment type="cofactor">
    <cofactor evidence="18 19">
        <name>K(+)</name>
        <dbReference type="ChEBI" id="CHEBI:29103"/>
    </cofactor>
    <text evidence="18 19">Binds 1 potassium ion per subunit.</text>
</comment>
<proteinExistence type="inferred from homology"/>
<sequence length="572" mass="59451">MPVGSEILTTAQMRATESAAMSSGRVTGAELMERAGRAVAGHIRLRWPRPGRAVVLCGPGNNGGDGYVIAQHLHRAGWQLRVLGLANQPGPDAAQMRQRWQEIGPILPLDAATFAGVQDCDLVIDAIFGTGLTRAPTGPIAALLAALTDPSLPPVVAVDCPSGLCLDSGGWPGRDRGTATGARARLTVAFDRPKPGHVLESGAFRCGELVIADIGLGDWHHIASNAPQTLLLHPAIPTPWLPAPQGPAFSLLAKPADGHKFLSGHALILAGGPARGGAARLSARAALRVGAGLVTLAPPVDALAEHAGPPDALMRQPVEDASDLADMLADSRITALCLGPGCGIERAAGLLPSALACGRPCVLDADALTALSQRPKAERFRDLHDKVILTPHMGEFARLFPDLANRLVAADNTGPLFSRLDAARQAASRARAVLLLKGPDTVIATPDGSALIHTVTDLPWLATAGAGDVLAGLIAGLLARSLPPLQAAGLAVQLHALAARRFGPGLTADDLPDQIPAILRDLLEGASGVFERGGRKKTGIDEMQVKELHARIEELAVANSFLERKLKPWGGK</sequence>
<dbReference type="CDD" id="cd01171">
    <property type="entry name" value="YXKO-related"/>
    <property type="match status" value="1"/>
</dbReference>
<comment type="cofactor">
    <cofactor evidence="17">
        <name>Mg(2+)</name>
        <dbReference type="ChEBI" id="CHEBI:18420"/>
    </cofactor>
</comment>
<feature type="binding site" evidence="18">
    <location>
        <begin position="61"/>
        <end position="65"/>
    </location>
    <ligand>
        <name>(6S)-NADPHX</name>
        <dbReference type="ChEBI" id="CHEBI:64076"/>
    </ligand>
</feature>
<dbReference type="PANTHER" id="PTHR12592">
    <property type="entry name" value="ATP-DEPENDENT (S)-NAD(P)H-HYDRATE DEHYDRATASE FAMILY MEMBER"/>
    <property type="match status" value="1"/>
</dbReference>
<evidence type="ECO:0000256" key="14">
    <source>
        <dbReference type="ARBA" id="ARBA00025153"/>
    </source>
</evidence>
<dbReference type="InterPro" id="IPR000631">
    <property type="entry name" value="CARKD"/>
</dbReference>
<evidence type="ECO:0000313" key="22">
    <source>
        <dbReference type="EMBL" id="SEO30051.1"/>
    </source>
</evidence>
<name>A0A1H8NJZ3_9RHOB</name>
<dbReference type="InterPro" id="IPR017953">
    <property type="entry name" value="Carbohydrate_kinase_pred_CS"/>
</dbReference>
<keyword evidence="5 18" id="KW-0479">Metal-binding</keyword>
<dbReference type="NCBIfam" id="TIGR00196">
    <property type="entry name" value="yjeF_cterm"/>
    <property type="match status" value="1"/>
</dbReference>
<evidence type="ECO:0000313" key="23">
    <source>
        <dbReference type="Proteomes" id="UP000199054"/>
    </source>
</evidence>
<feature type="domain" description="YjeF N-terminal" evidence="21">
    <location>
        <begin position="13"/>
        <end position="222"/>
    </location>
</feature>
<evidence type="ECO:0000256" key="5">
    <source>
        <dbReference type="ARBA" id="ARBA00022723"/>
    </source>
</evidence>
<evidence type="ECO:0000259" key="21">
    <source>
        <dbReference type="PROSITE" id="PS51385"/>
    </source>
</evidence>
<feature type="domain" description="YjeF C-terminal" evidence="20">
    <location>
        <begin position="243"/>
        <end position="522"/>
    </location>
</feature>
<dbReference type="EC" id="5.1.99.6" evidence="19"/>
<comment type="caution">
    <text evidence="18">Lacks conserved residue(s) required for the propagation of feature annotation.</text>
</comment>
<dbReference type="GO" id="GO:0052856">
    <property type="term" value="F:NAD(P)HX epimerase activity"/>
    <property type="evidence" value="ECO:0007669"/>
    <property type="project" value="UniProtKB-UniRule"/>
</dbReference>
<dbReference type="STRING" id="34002.SAMN04489859_10637"/>
<evidence type="ECO:0000256" key="8">
    <source>
        <dbReference type="ARBA" id="ARBA00022857"/>
    </source>
</evidence>
<dbReference type="NCBIfam" id="TIGR00197">
    <property type="entry name" value="yjeF_nterm"/>
    <property type="match status" value="1"/>
</dbReference>
<dbReference type="Proteomes" id="UP000199054">
    <property type="component" value="Unassembled WGS sequence"/>
</dbReference>
<dbReference type="GO" id="GO:0016301">
    <property type="term" value="F:kinase activity"/>
    <property type="evidence" value="ECO:0007669"/>
    <property type="project" value="UniProtKB-KW"/>
</dbReference>
<dbReference type="InterPro" id="IPR030677">
    <property type="entry name" value="Nnr"/>
</dbReference>
<keyword evidence="9 18" id="KW-0630">Potassium</keyword>
<dbReference type="AlphaFoldDB" id="A0A1H8NJZ3"/>
<keyword evidence="7 17" id="KW-0067">ATP-binding</keyword>
<comment type="catalytic activity">
    <reaction evidence="2 18 19">
        <text>(6R)-NADPHX = (6S)-NADPHX</text>
        <dbReference type="Rhea" id="RHEA:32227"/>
        <dbReference type="ChEBI" id="CHEBI:64076"/>
        <dbReference type="ChEBI" id="CHEBI:64077"/>
        <dbReference type="EC" id="5.1.99.6"/>
    </reaction>
</comment>
<dbReference type="PROSITE" id="PS51383">
    <property type="entry name" value="YJEF_C_3"/>
    <property type="match status" value="1"/>
</dbReference>
<dbReference type="GO" id="GO:0046872">
    <property type="term" value="F:metal ion binding"/>
    <property type="evidence" value="ECO:0007669"/>
    <property type="project" value="UniProtKB-UniRule"/>
</dbReference>
<dbReference type="RefSeq" id="WP_090617548.1">
    <property type="nucleotide sequence ID" value="NZ_CP067124.1"/>
</dbReference>
<dbReference type="GO" id="GO:0052855">
    <property type="term" value="F:ADP-dependent NAD(P)H-hydrate dehydratase activity"/>
    <property type="evidence" value="ECO:0007669"/>
    <property type="project" value="UniProtKB-UniRule"/>
</dbReference>
<comment type="similarity">
    <text evidence="3 19">In the N-terminal section; belongs to the NnrE/AIBP family.</text>
</comment>
<evidence type="ECO:0000256" key="12">
    <source>
        <dbReference type="ARBA" id="ARBA00023239"/>
    </source>
</evidence>
<evidence type="ECO:0000256" key="1">
    <source>
        <dbReference type="ARBA" id="ARBA00000013"/>
    </source>
</evidence>
<evidence type="ECO:0000256" key="17">
    <source>
        <dbReference type="HAMAP-Rule" id="MF_01965"/>
    </source>
</evidence>
<dbReference type="SUPFAM" id="SSF53613">
    <property type="entry name" value="Ribokinase-like"/>
    <property type="match status" value="1"/>
</dbReference>
<dbReference type="InterPro" id="IPR029056">
    <property type="entry name" value="Ribokinase-like"/>
</dbReference>
<comment type="catalytic activity">
    <reaction evidence="1 18 19">
        <text>(6R)-NADHX = (6S)-NADHX</text>
        <dbReference type="Rhea" id="RHEA:32215"/>
        <dbReference type="ChEBI" id="CHEBI:64074"/>
        <dbReference type="ChEBI" id="CHEBI:64075"/>
        <dbReference type="EC" id="5.1.99.6"/>
    </reaction>
</comment>
<comment type="function">
    <text evidence="17">Catalyzes the dehydration of the S-form of NAD(P)HX at the expense of ADP, which is converted to AMP. Together with NAD(P)HX epimerase, which catalyzes the epimerization of the S- and R-forms, the enzyme allows the repair of both epimers of NAD(P)HX, a damaged form of NAD(P)H that is a result of enzymatic or heat-dependent hydration.</text>
</comment>
<keyword evidence="12 17" id="KW-0456">Lyase</keyword>
<comment type="function">
    <text evidence="18">Catalyzes the epimerization of the S- and R-forms of NAD(P)HX, a damaged form of NAD(P)H that is a result of enzymatic or heat-dependent hydration. This is a prerequisite for the S-specific NAD(P)H-hydrate dehydratase to allow the repair of both epimers of NAD(P)HX.</text>
</comment>
<dbReference type="InterPro" id="IPR004443">
    <property type="entry name" value="YjeF_N_dom"/>
</dbReference>
<feature type="binding site" evidence="17">
    <location>
        <begin position="437"/>
        <end position="441"/>
    </location>
    <ligand>
        <name>AMP</name>
        <dbReference type="ChEBI" id="CHEBI:456215"/>
    </ligand>
</feature>
<feature type="binding site" evidence="17">
    <location>
        <position position="341"/>
    </location>
    <ligand>
        <name>(6S)-NADPHX</name>
        <dbReference type="ChEBI" id="CHEBI:64076"/>
    </ligand>
</feature>
<dbReference type="PANTHER" id="PTHR12592:SF0">
    <property type="entry name" value="ATP-DEPENDENT (S)-NAD(P)H-HYDRATE DEHYDRATASE"/>
    <property type="match status" value="1"/>
</dbReference>
<dbReference type="PROSITE" id="PS51385">
    <property type="entry name" value="YJEF_N"/>
    <property type="match status" value="1"/>
</dbReference>
<feature type="binding site" evidence="17">
    <location>
        <position position="468"/>
    </location>
    <ligand>
        <name>(6S)-NADPHX</name>
        <dbReference type="ChEBI" id="CHEBI:64076"/>
    </ligand>
</feature>
<comment type="similarity">
    <text evidence="4 19">In the C-terminal section; belongs to the NnrD/CARKD family.</text>
</comment>
<dbReference type="Pfam" id="PF01256">
    <property type="entry name" value="Carb_kinase"/>
    <property type="match status" value="1"/>
</dbReference>
<dbReference type="EMBL" id="FODE01000063">
    <property type="protein sequence ID" value="SEO30051.1"/>
    <property type="molecule type" value="Genomic_DNA"/>
</dbReference>
<feature type="binding site" evidence="18">
    <location>
        <position position="162"/>
    </location>
    <ligand>
        <name>K(+)</name>
        <dbReference type="ChEBI" id="CHEBI:29103"/>
    </ligand>
</feature>
<keyword evidence="8 17" id="KW-0521">NADP</keyword>
<accession>A0A1H8NJZ3</accession>
<keyword evidence="22" id="KW-0808">Transferase</keyword>
<feature type="binding site" evidence="18">
    <location>
        <begin position="129"/>
        <end position="135"/>
    </location>
    <ligand>
        <name>(6S)-NADPHX</name>
        <dbReference type="ChEBI" id="CHEBI:64076"/>
    </ligand>
</feature>
<feature type="binding site" evidence="17">
    <location>
        <position position="278"/>
    </location>
    <ligand>
        <name>(6S)-NADPHX</name>
        <dbReference type="ChEBI" id="CHEBI:64076"/>
    </ligand>
</feature>
<dbReference type="OrthoDB" id="9806925at2"/>
<feature type="binding site" evidence="17">
    <location>
        <position position="467"/>
    </location>
    <ligand>
        <name>AMP</name>
        <dbReference type="ChEBI" id="CHEBI:456215"/>
    </ligand>
</feature>
<keyword evidence="13" id="KW-0511">Multifunctional enzyme</keyword>
<dbReference type="GO" id="GO:0110051">
    <property type="term" value="P:metabolite repair"/>
    <property type="evidence" value="ECO:0007669"/>
    <property type="project" value="TreeGrafter"/>
</dbReference>
<comment type="function">
    <text evidence="14 19">Bifunctional enzyme that catalyzes the epimerization of the S- and R-forms of NAD(P)HX and the dehydration of the S-form of NAD(P)HX at the expense of ADP, which is converted to AMP. This allows the repair of both epimers of NAD(P)HX, a damaged form of NAD(P)H that is a result of enzymatic or heat-dependent hydration.</text>
</comment>
<keyword evidence="6 17" id="KW-0547">Nucleotide-binding</keyword>
<dbReference type="SUPFAM" id="SSF64153">
    <property type="entry name" value="YjeF N-terminal domain-like"/>
    <property type="match status" value="1"/>
</dbReference>
<comment type="similarity">
    <text evidence="18">Belongs to the NnrE/AIBP family.</text>
</comment>
<evidence type="ECO:0000256" key="18">
    <source>
        <dbReference type="HAMAP-Rule" id="MF_01966"/>
    </source>
</evidence>
<feature type="binding site" evidence="17">
    <location>
        <position position="392"/>
    </location>
    <ligand>
        <name>(6S)-NADPHX</name>
        <dbReference type="ChEBI" id="CHEBI:64076"/>
    </ligand>
</feature>
<comment type="catalytic activity">
    <reaction evidence="16 17 19">
        <text>(6S)-NADPHX + ADP = AMP + phosphate + NADPH + H(+)</text>
        <dbReference type="Rhea" id="RHEA:32235"/>
        <dbReference type="ChEBI" id="CHEBI:15378"/>
        <dbReference type="ChEBI" id="CHEBI:43474"/>
        <dbReference type="ChEBI" id="CHEBI:57783"/>
        <dbReference type="ChEBI" id="CHEBI:64076"/>
        <dbReference type="ChEBI" id="CHEBI:456215"/>
        <dbReference type="ChEBI" id="CHEBI:456216"/>
        <dbReference type="EC" id="4.2.1.136"/>
    </reaction>
</comment>
<dbReference type="GO" id="GO:0005524">
    <property type="term" value="F:ATP binding"/>
    <property type="evidence" value="ECO:0007669"/>
    <property type="project" value="UniProtKB-UniRule"/>
</dbReference>
<comment type="subunit">
    <text evidence="17">Homotetramer.</text>
</comment>
<comment type="similarity">
    <text evidence="17">Belongs to the NnrD/CARKD family.</text>
</comment>
<reference evidence="22 23" key="1">
    <citation type="submission" date="2016-10" db="EMBL/GenBank/DDBJ databases">
        <authorList>
            <person name="de Groot N.N."/>
        </authorList>
    </citation>
    <scope>NUCLEOTIDE SEQUENCE [LARGE SCALE GENOMIC DNA]</scope>
    <source>
        <strain evidence="22 23">DSM 8512</strain>
    </source>
</reference>
<organism evidence="22 23">
    <name type="scientific">Paracoccus alcaliphilus</name>
    <dbReference type="NCBI Taxonomy" id="34002"/>
    <lineage>
        <taxon>Bacteria</taxon>
        <taxon>Pseudomonadati</taxon>
        <taxon>Pseudomonadota</taxon>
        <taxon>Alphaproteobacteria</taxon>
        <taxon>Rhodobacterales</taxon>
        <taxon>Paracoccaceae</taxon>
        <taxon>Paracoccus</taxon>
    </lineage>
</organism>
<evidence type="ECO:0000256" key="2">
    <source>
        <dbReference type="ARBA" id="ARBA00000909"/>
    </source>
</evidence>
<evidence type="ECO:0000256" key="19">
    <source>
        <dbReference type="PIRNR" id="PIRNR017184"/>
    </source>
</evidence>
<feature type="binding site" evidence="18">
    <location>
        <position position="125"/>
    </location>
    <ligand>
        <name>K(+)</name>
        <dbReference type="ChEBI" id="CHEBI:29103"/>
    </ligand>
</feature>
<dbReference type="HAMAP" id="MF_01966">
    <property type="entry name" value="NADHX_epimerase"/>
    <property type="match status" value="1"/>
</dbReference>
<evidence type="ECO:0000256" key="6">
    <source>
        <dbReference type="ARBA" id="ARBA00022741"/>
    </source>
</evidence>